<sequence>MLTDLFSNILTTTSSNITVTQLFWILLTSLSLGFLVATIYKYHTQHTKEFVITLSLMPTLIAVIILLVNGNLGTSVAVAGAFSLIRFRSAAGSSKELLAVFLATAIGLATGMGYLLLALTFTLLLSLIIFLLEQSSFGKPNAKFRYMILTAPKGFDVDDFFQQNSHNLWNKMELVCIHYKKKTDVLVMEIILELNHQVSDQDILNLLLQEGVIDLVLHQQIPKKKRL</sequence>
<proteinExistence type="predicted"/>
<dbReference type="Proteomes" id="UP000281771">
    <property type="component" value="Unassembled WGS sequence"/>
</dbReference>
<evidence type="ECO:0000313" key="3">
    <source>
        <dbReference type="Proteomes" id="UP000281771"/>
    </source>
</evidence>
<keyword evidence="1" id="KW-0472">Membrane</keyword>
<comment type="caution">
    <text evidence="2">The sequence shown here is derived from an EMBL/GenBank/DDBJ whole genome shotgun (WGS) entry which is preliminary data.</text>
</comment>
<accession>A0A3P1VDC5</accession>
<keyword evidence="1" id="KW-0812">Transmembrane</keyword>
<keyword evidence="3" id="KW-1185">Reference proteome</keyword>
<reference evidence="2 3" key="1">
    <citation type="submission" date="2018-11" db="EMBL/GenBank/DDBJ databases">
        <title>Genomes From Bacteria Associated with the Canine Oral Cavity: a Test Case for Automated Genome-Based Taxonomic Assignment.</title>
        <authorList>
            <person name="Coil D.A."/>
            <person name="Jospin G."/>
            <person name="Darling A.E."/>
            <person name="Wallis C."/>
            <person name="Davis I.J."/>
            <person name="Harris S."/>
            <person name="Eisen J.A."/>
            <person name="Holcombe L.J."/>
            <person name="O'Flynn C."/>
        </authorList>
    </citation>
    <scope>NUCLEOTIDE SEQUENCE [LARGE SCALE GENOMIC DNA]</scope>
    <source>
        <strain evidence="2 3">OH4621_COT-116</strain>
    </source>
</reference>
<dbReference type="EMBL" id="RQZA01000001">
    <property type="protein sequence ID" value="RRD32184.1"/>
    <property type="molecule type" value="Genomic_DNA"/>
</dbReference>
<name>A0A3P1VDC5_9STRE</name>
<evidence type="ECO:0000256" key="1">
    <source>
        <dbReference type="SAM" id="Phobius"/>
    </source>
</evidence>
<dbReference type="Pfam" id="PF16316">
    <property type="entry name" value="DUF4956"/>
    <property type="match status" value="1"/>
</dbReference>
<feature type="transmembrane region" description="Helical" evidence="1">
    <location>
        <begin position="21"/>
        <end position="40"/>
    </location>
</feature>
<feature type="transmembrane region" description="Helical" evidence="1">
    <location>
        <begin position="60"/>
        <end position="85"/>
    </location>
</feature>
<dbReference type="AlphaFoldDB" id="A0A3P1VDC5"/>
<keyword evidence="1" id="KW-1133">Transmembrane helix</keyword>
<evidence type="ECO:0000313" key="2">
    <source>
        <dbReference type="EMBL" id="RRD32184.1"/>
    </source>
</evidence>
<protein>
    <submittedName>
        <fullName evidence="2">DUF4956 domain-containing protein</fullName>
    </submittedName>
</protein>
<organism evidence="2 3">
    <name type="scientific">Streptococcus minor</name>
    <dbReference type="NCBI Taxonomy" id="229549"/>
    <lineage>
        <taxon>Bacteria</taxon>
        <taxon>Bacillati</taxon>
        <taxon>Bacillota</taxon>
        <taxon>Bacilli</taxon>
        <taxon>Lactobacillales</taxon>
        <taxon>Streptococcaceae</taxon>
        <taxon>Streptococcus</taxon>
    </lineage>
</organism>
<gene>
    <name evidence="2" type="ORF">EII38_00160</name>
</gene>
<feature type="transmembrane region" description="Helical" evidence="1">
    <location>
        <begin position="97"/>
        <end position="130"/>
    </location>
</feature>
<dbReference type="RefSeq" id="WP_124775059.1">
    <property type="nucleotide sequence ID" value="NZ_RQZA01000001.1"/>
</dbReference>
<dbReference type="InterPro" id="IPR032531">
    <property type="entry name" value="DUF4956"/>
</dbReference>
<dbReference type="STRING" id="1123309.GCA_000377005_01236"/>